<dbReference type="AlphaFoldDB" id="A0A975DEV9"/>
<organism evidence="1 2">
    <name type="scientific">Psychrosphaera ytuae</name>
    <dbReference type="NCBI Taxonomy" id="2820710"/>
    <lineage>
        <taxon>Bacteria</taxon>
        <taxon>Pseudomonadati</taxon>
        <taxon>Pseudomonadota</taxon>
        <taxon>Gammaproteobacteria</taxon>
        <taxon>Alteromonadales</taxon>
        <taxon>Pseudoalteromonadaceae</taxon>
        <taxon>Psychrosphaera</taxon>
    </lineage>
</organism>
<evidence type="ECO:0000313" key="1">
    <source>
        <dbReference type="EMBL" id="QTH64360.1"/>
    </source>
</evidence>
<accession>A0A975DEV9</accession>
<protein>
    <submittedName>
        <fullName evidence="1">Uncharacterized protein</fullName>
    </submittedName>
</protein>
<reference evidence="1" key="1">
    <citation type="submission" date="2021-03" db="EMBL/GenBank/DDBJ databases">
        <title>Description of Psychrosphaera ytuae sp. nov. isolated from deep sea sediment of South China Sea.</title>
        <authorList>
            <person name="Zhang J."/>
            <person name="Xu X.-D."/>
        </authorList>
    </citation>
    <scope>NUCLEOTIDE SEQUENCE</scope>
    <source>
        <strain evidence="1">MTZ26</strain>
    </source>
</reference>
<keyword evidence="2" id="KW-1185">Reference proteome</keyword>
<name>A0A975DEV9_9GAMM</name>
<dbReference type="RefSeq" id="WP_208832415.1">
    <property type="nucleotide sequence ID" value="NZ_CP072110.1"/>
</dbReference>
<dbReference type="EMBL" id="CP072110">
    <property type="protein sequence ID" value="QTH64360.1"/>
    <property type="molecule type" value="Genomic_DNA"/>
</dbReference>
<proteinExistence type="predicted"/>
<dbReference type="Proteomes" id="UP000682739">
    <property type="component" value="Chromosome"/>
</dbReference>
<evidence type="ECO:0000313" key="2">
    <source>
        <dbReference type="Proteomes" id="UP000682739"/>
    </source>
</evidence>
<dbReference type="KEGG" id="psym:J1N51_02415"/>
<sequence length="203" mass="24108">MDRKFINQIQDQIDSAFVAINYKRPRRSCCYFELSPNVYSWHGMPCDSRGQEAIYYMLNIGLHFRDIEETARKYSGLKYKVGEGVTIMESFQTVLGEKYKLFTFDPEEPENIKPEIERLIALIQTHAFLWYERNNNIEVVTEFLRSNVERLGFYPERYAVALKMQKQNKVLQEFMEQHSETVKQYGNDIEQSWINFGNNLKVT</sequence>
<gene>
    <name evidence="1" type="ORF">J1N51_02415</name>
</gene>